<gene>
    <name evidence="9" type="ORF">J2Z66_004923</name>
</gene>
<dbReference type="PROSITE" id="PS50928">
    <property type="entry name" value="ABC_TM1"/>
    <property type="match status" value="1"/>
</dbReference>
<organism evidence="9 10">
    <name type="scientific">Paenibacillus eucommiae</name>
    <dbReference type="NCBI Taxonomy" id="1355755"/>
    <lineage>
        <taxon>Bacteria</taxon>
        <taxon>Bacillati</taxon>
        <taxon>Bacillota</taxon>
        <taxon>Bacilli</taxon>
        <taxon>Bacillales</taxon>
        <taxon>Paenibacillaceae</taxon>
        <taxon>Paenibacillus</taxon>
    </lineage>
</organism>
<feature type="transmembrane region" description="Helical" evidence="7">
    <location>
        <begin position="284"/>
        <end position="304"/>
    </location>
</feature>
<protein>
    <submittedName>
        <fullName evidence="9">ABC-type sugar transport system permease subunit</fullName>
    </submittedName>
</protein>
<dbReference type="InterPro" id="IPR035906">
    <property type="entry name" value="MetI-like_sf"/>
</dbReference>
<keyword evidence="10" id="KW-1185">Reference proteome</keyword>
<name>A0ABS4J0D6_9BACL</name>
<keyword evidence="5 7" id="KW-1133">Transmembrane helix</keyword>
<dbReference type="InterPro" id="IPR051393">
    <property type="entry name" value="ABC_transporter_permease"/>
</dbReference>
<evidence type="ECO:0000313" key="9">
    <source>
        <dbReference type="EMBL" id="MBP1993302.1"/>
    </source>
</evidence>
<comment type="similarity">
    <text evidence="7">Belongs to the binding-protein-dependent transport system permease family.</text>
</comment>
<dbReference type="CDD" id="cd06261">
    <property type="entry name" value="TM_PBP2"/>
    <property type="match status" value="1"/>
</dbReference>
<dbReference type="EMBL" id="JAGGLB010000018">
    <property type="protein sequence ID" value="MBP1993302.1"/>
    <property type="molecule type" value="Genomic_DNA"/>
</dbReference>
<evidence type="ECO:0000256" key="6">
    <source>
        <dbReference type="ARBA" id="ARBA00023136"/>
    </source>
</evidence>
<dbReference type="SUPFAM" id="SSF161098">
    <property type="entry name" value="MetI-like"/>
    <property type="match status" value="1"/>
</dbReference>
<dbReference type="PANTHER" id="PTHR30193:SF41">
    <property type="entry name" value="DIACETYLCHITOBIOSE UPTAKE SYSTEM PERMEASE PROTEIN NGCF"/>
    <property type="match status" value="1"/>
</dbReference>
<evidence type="ECO:0000256" key="4">
    <source>
        <dbReference type="ARBA" id="ARBA00022692"/>
    </source>
</evidence>
<evidence type="ECO:0000259" key="8">
    <source>
        <dbReference type="PROSITE" id="PS50928"/>
    </source>
</evidence>
<evidence type="ECO:0000256" key="7">
    <source>
        <dbReference type="RuleBase" id="RU363032"/>
    </source>
</evidence>
<dbReference type="PANTHER" id="PTHR30193">
    <property type="entry name" value="ABC TRANSPORTER PERMEASE PROTEIN"/>
    <property type="match status" value="1"/>
</dbReference>
<feature type="transmembrane region" description="Helical" evidence="7">
    <location>
        <begin position="125"/>
        <end position="145"/>
    </location>
</feature>
<feature type="transmembrane region" description="Helical" evidence="7">
    <location>
        <begin position="225"/>
        <end position="246"/>
    </location>
</feature>
<dbReference type="Proteomes" id="UP001519287">
    <property type="component" value="Unassembled WGS sequence"/>
</dbReference>
<dbReference type="InterPro" id="IPR000515">
    <property type="entry name" value="MetI-like"/>
</dbReference>
<dbReference type="RefSeq" id="WP_209975044.1">
    <property type="nucleotide sequence ID" value="NZ_JAGGLB010000018.1"/>
</dbReference>
<keyword evidence="6 7" id="KW-0472">Membrane</keyword>
<comment type="caution">
    <text evidence="9">The sequence shown here is derived from an EMBL/GenBank/DDBJ whole genome shotgun (WGS) entry which is preliminary data.</text>
</comment>
<evidence type="ECO:0000313" key="10">
    <source>
        <dbReference type="Proteomes" id="UP001519287"/>
    </source>
</evidence>
<reference evidence="9 10" key="1">
    <citation type="submission" date="2021-03" db="EMBL/GenBank/DDBJ databases">
        <title>Genomic Encyclopedia of Type Strains, Phase IV (KMG-IV): sequencing the most valuable type-strain genomes for metagenomic binning, comparative biology and taxonomic classification.</title>
        <authorList>
            <person name="Goeker M."/>
        </authorList>
    </citation>
    <scope>NUCLEOTIDE SEQUENCE [LARGE SCALE GENOMIC DNA]</scope>
    <source>
        <strain evidence="9 10">DSM 26048</strain>
    </source>
</reference>
<feature type="transmembrane region" description="Helical" evidence="7">
    <location>
        <begin position="28"/>
        <end position="47"/>
    </location>
</feature>
<dbReference type="Gene3D" id="1.10.3720.10">
    <property type="entry name" value="MetI-like"/>
    <property type="match status" value="1"/>
</dbReference>
<keyword evidence="2 7" id="KW-0813">Transport</keyword>
<feature type="domain" description="ABC transmembrane type-1" evidence="8">
    <location>
        <begin position="87"/>
        <end position="304"/>
    </location>
</feature>
<feature type="transmembrane region" description="Helical" evidence="7">
    <location>
        <begin position="176"/>
        <end position="197"/>
    </location>
</feature>
<evidence type="ECO:0000256" key="2">
    <source>
        <dbReference type="ARBA" id="ARBA00022448"/>
    </source>
</evidence>
<keyword evidence="9" id="KW-0762">Sugar transport</keyword>
<sequence length="315" mass="35496">MPKEAIELKSTRVKTKVWRQQESVQRMWFIMIAVGPCLLGYLLFTLYPNLMSVWYAFLNWDGLSPAKFVGLDNFKHMFQDPFIGRAIYHNILLMIFAPGVTILFSLVIAYLLVNKGYKEAAIYKILFFVPNVLAIVVVTLLWAFIYDGSYGLLNGLLKTIGIDNQNFYWLGDKKTALWSLIPPMVWSGVGLYVIIFMNAMRSIPSSLYETAIIEGANHSVRLFKITLPLIMPIVRVSIIFLTLGVLKGFEMVLIMTNGGPAGSTDVIGLYIFKLAFGDSYRSYGYASAIGLVLFVVLVFAKLIIDKFVPSEGNEY</sequence>
<comment type="subcellular location">
    <subcellularLocation>
        <location evidence="1 7">Cell membrane</location>
        <topology evidence="1 7">Multi-pass membrane protein</topology>
    </subcellularLocation>
</comment>
<evidence type="ECO:0000256" key="1">
    <source>
        <dbReference type="ARBA" id="ARBA00004651"/>
    </source>
</evidence>
<feature type="transmembrane region" description="Helical" evidence="7">
    <location>
        <begin position="87"/>
        <end position="113"/>
    </location>
</feature>
<proteinExistence type="inferred from homology"/>
<keyword evidence="3" id="KW-1003">Cell membrane</keyword>
<keyword evidence="4 7" id="KW-0812">Transmembrane</keyword>
<evidence type="ECO:0000256" key="5">
    <source>
        <dbReference type="ARBA" id="ARBA00022989"/>
    </source>
</evidence>
<dbReference type="Pfam" id="PF00528">
    <property type="entry name" value="BPD_transp_1"/>
    <property type="match status" value="1"/>
</dbReference>
<evidence type="ECO:0000256" key="3">
    <source>
        <dbReference type="ARBA" id="ARBA00022475"/>
    </source>
</evidence>
<accession>A0ABS4J0D6</accession>